<keyword evidence="5 6" id="KW-0472">Membrane</keyword>
<dbReference type="InterPro" id="IPR029045">
    <property type="entry name" value="ClpP/crotonase-like_dom_sf"/>
</dbReference>
<evidence type="ECO:0000313" key="8">
    <source>
        <dbReference type="EMBL" id="MCH1626869.1"/>
    </source>
</evidence>
<feature type="transmembrane region" description="Helical" evidence="6">
    <location>
        <begin position="264"/>
        <end position="285"/>
    </location>
</feature>
<dbReference type="Proteomes" id="UP001431131">
    <property type="component" value="Unassembled WGS sequence"/>
</dbReference>
<dbReference type="EMBL" id="JAKTTI010000029">
    <property type="protein sequence ID" value="MCH1626869.1"/>
    <property type="molecule type" value="Genomic_DNA"/>
</dbReference>
<dbReference type="Gene3D" id="3.90.226.10">
    <property type="entry name" value="2-enoyl-CoA Hydratase, Chain A, domain 1"/>
    <property type="match status" value="1"/>
</dbReference>
<dbReference type="Pfam" id="PF03572">
    <property type="entry name" value="Peptidase_S41"/>
    <property type="match status" value="1"/>
</dbReference>
<proteinExistence type="inferred from homology"/>
<dbReference type="Gene3D" id="1.10.3720.10">
    <property type="entry name" value="MetI-like"/>
    <property type="match status" value="1"/>
</dbReference>
<evidence type="ECO:0000256" key="2">
    <source>
        <dbReference type="ARBA" id="ARBA00022448"/>
    </source>
</evidence>
<dbReference type="Pfam" id="PF00528">
    <property type="entry name" value="BPD_transp_1"/>
    <property type="match status" value="1"/>
</dbReference>
<evidence type="ECO:0000313" key="9">
    <source>
        <dbReference type="Proteomes" id="UP001431131"/>
    </source>
</evidence>
<keyword evidence="2 6" id="KW-0813">Transport</keyword>
<dbReference type="PANTHER" id="PTHR43839:SF3">
    <property type="entry name" value="OLIGOPEPTIDE ABC TRANSPORTER, PERMEASE PROTEIN"/>
    <property type="match status" value="1"/>
</dbReference>
<dbReference type="InterPro" id="IPR005151">
    <property type="entry name" value="Tail-specific_protease"/>
</dbReference>
<evidence type="ECO:0000256" key="3">
    <source>
        <dbReference type="ARBA" id="ARBA00022692"/>
    </source>
</evidence>
<dbReference type="GO" id="GO:0005886">
    <property type="term" value="C:plasma membrane"/>
    <property type="evidence" value="ECO:0007669"/>
    <property type="project" value="UniProtKB-SubCell"/>
</dbReference>
<dbReference type="InterPro" id="IPR000515">
    <property type="entry name" value="MetI-like"/>
</dbReference>
<protein>
    <submittedName>
        <fullName evidence="8">S41 family peptidase</fullName>
    </submittedName>
</protein>
<dbReference type="PANTHER" id="PTHR43839">
    <property type="entry name" value="OPPC IN A BINDING PROTEIN-DEPENDENT TRANSPORT SYSTEM"/>
    <property type="match status" value="1"/>
</dbReference>
<comment type="similarity">
    <text evidence="6">Belongs to the binding-protein-dependent transport system permease family.</text>
</comment>
<dbReference type="GO" id="GO:0008236">
    <property type="term" value="F:serine-type peptidase activity"/>
    <property type="evidence" value="ECO:0007669"/>
    <property type="project" value="InterPro"/>
</dbReference>
<dbReference type="Gene3D" id="3.30.750.44">
    <property type="match status" value="1"/>
</dbReference>
<feature type="transmembrane region" description="Helical" evidence="6">
    <location>
        <begin position="83"/>
        <end position="103"/>
    </location>
</feature>
<dbReference type="CDD" id="cd06261">
    <property type="entry name" value="TM_PBP2"/>
    <property type="match status" value="1"/>
</dbReference>
<feature type="domain" description="ABC transmembrane type-1" evidence="7">
    <location>
        <begin position="77"/>
        <end position="285"/>
    </location>
</feature>
<sequence>MSKNWHLRVGVLLALFLIIIMMFGSSLSIVNKELIPERLRFYPDGKIEKAPFPPSHTEPMGTDENGIDIFSVLIQGLDDTLEVILFITIITYLMAIPMAFLSSNQKGLAHWIIQLLSYLFSSIPSILVVVLFLSTPYIDSSPIRKELMIIMIAIVGVGRVAGLFQQQIIHLSKEEYIQAGVVIGNNPFQMYIRYYIPNLMPSMIANFFLEASRVTLLIGQLALFKYFLNQKFVIKDVGDYEWTSSGIDWLSFLASGRSNIVDAFWIPFFPALAIAILMITFQLLGEGLRSRLQSKHAKDTPIAVQRVQLKLEIIWLDYVKNGLIKLGRNPVFVGLLCLSILIGNSIYRPYLEPVQSYSIINTEIKEWVSKERKLLNVKAFAKLYGYVRFFHPSEEVTKVDWNQFALYSMNKIIKSKNAEELKLNLEKVFLPVAPTLKIYFANEEIDPYIPNFEGVPPSERELVAWQHLGVNLKENLAFLEGLPKEHQERGMIVDLNKTYFSKRVYYSIENDAFSYRSGKLFEHFPRKTNVIQESINDELKIQLPLVLLNHEWTTLGSTETSKQEFKHFVSEIKSINVKYVDETAEDIALSNIMIVWNVINYFYPYFEVVDVKWEHQLTNAIMDVLNRRNSFARVDTMQILEKMLQPLADGHINITNQQYYQSHYLPFWADVIDNQVIVTAVSKNSPFQIGDVIVKRNGENALDYINELIKLESGTRQYVKFAALKRFVRDLNGEGKEEFTIIRNSLRKEITAEYNQEVQVDPFNRSEQPVVRQLEKGIYYVNLNLTPWMEIEPFLDELANAEGIIFDSRGYPGTGSDVILYHLTNQESYNMHFNLPQNIYPNQVPESFESQQWVATPKQPVFKGRFAMIIDGSCISACETYAGHFEGNNLGVLVGVPTAGTNGSINLIKLPGDLGVWFTGMEALKVDGTQHHNIGVIPDINVNQTLEAIKQGRDEFVEAAIEQLKLY</sequence>
<dbReference type="GO" id="GO:0006508">
    <property type="term" value="P:proteolysis"/>
    <property type="evidence" value="ECO:0007669"/>
    <property type="project" value="InterPro"/>
</dbReference>
<organism evidence="8 9">
    <name type="scientific">Fredinandcohnia quinoae</name>
    <dbReference type="NCBI Taxonomy" id="2918902"/>
    <lineage>
        <taxon>Bacteria</taxon>
        <taxon>Bacillati</taxon>
        <taxon>Bacillota</taxon>
        <taxon>Bacilli</taxon>
        <taxon>Bacillales</taxon>
        <taxon>Bacillaceae</taxon>
        <taxon>Fredinandcohnia</taxon>
    </lineage>
</organism>
<evidence type="ECO:0000259" key="7">
    <source>
        <dbReference type="PROSITE" id="PS50928"/>
    </source>
</evidence>
<comment type="subcellular location">
    <subcellularLocation>
        <location evidence="6">Cell membrane</location>
        <topology evidence="6">Multi-pass membrane protein</topology>
    </subcellularLocation>
    <subcellularLocation>
        <location evidence="1">Membrane</location>
        <topology evidence="1">Multi-pass membrane protein</topology>
    </subcellularLocation>
</comment>
<dbReference type="RefSeq" id="WP_240256787.1">
    <property type="nucleotide sequence ID" value="NZ_JAKTTI010000029.1"/>
</dbReference>
<feature type="transmembrane region" description="Helical" evidence="6">
    <location>
        <begin position="147"/>
        <end position="164"/>
    </location>
</feature>
<evidence type="ECO:0000256" key="4">
    <source>
        <dbReference type="ARBA" id="ARBA00022989"/>
    </source>
</evidence>
<dbReference type="SUPFAM" id="SSF52096">
    <property type="entry name" value="ClpP/crotonase"/>
    <property type="match status" value="1"/>
</dbReference>
<name>A0AAW5E7H6_9BACI</name>
<comment type="caution">
    <text evidence="8">The sequence shown here is derived from an EMBL/GenBank/DDBJ whole genome shotgun (WGS) entry which is preliminary data.</text>
</comment>
<keyword evidence="3 6" id="KW-0812">Transmembrane</keyword>
<keyword evidence="4 6" id="KW-1133">Transmembrane helix</keyword>
<keyword evidence="9" id="KW-1185">Reference proteome</keyword>
<evidence type="ECO:0000256" key="1">
    <source>
        <dbReference type="ARBA" id="ARBA00004141"/>
    </source>
</evidence>
<dbReference type="GO" id="GO:0055085">
    <property type="term" value="P:transmembrane transport"/>
    <property type="evidence" value="ECO:0007669"/>
    <property type="project" value="InterPro"/>
</dbReference>
<evidence type="ECO:0000256" key="5">
    <source>
        <dbReference type="ARBA" id="ARBA00023136"/>
    </source>
</evidence>
<accession>A0AAW5E7H6</accession>
<gene>
    <name evidence="8" type="ORF">MJG50_16155</name>
</gene>
<dbReference type="PROSITE" id="PS50928">
    <property type="entry name" value="ABC_TM1"/>
    <property type="match status" value="1"/>
</dbReference>
<evidence type="ECO:0000256" key="6">
    <source>
        <dbReference type="RuleBase" id="RU363032"/>
    </source>
</evidence>
<dbReference type="AlphaFoldDB" id="A0AAW5E7H6"/>
<dbReference type="SUPFAM" id="SSF161098">
    <property type="entry name" value="MetI-like"/>
    <property type="match status" value="1"/>
</dbReference>
<reference evidence="8" key="1">
    <citation type="submission" date="2022-02" db="EMBL/GenBank/DDBJ databases">
        <title>Fredinandcohnia quinoae sp. nov. isolated from Chenopodium quinoa seeds.</title>
        <authorList>
            <person name="Saati-Santamaria Z."/>
            <person name="Flores-Felix J.D."/>
            <person name="Igual J.M."/>
            <person name="Velazquez E."/>
            <person name="Garcia-Fraile P."/>
            <person name="Martinez-Molina E."/>
        </authorList>
    </citation>
    <scope>NUCLEOTIDE SEQUENCE</scope>
    <source>
        <strain evidence="8">SECRCQ15</strain>
    </source>
</reference>
<feature type="transmembrane region" description="Helical" evidence="6">
    <location>
        <begin position="115"/>
        <end position="135"/>
    </location>
</feature>
<dbReference type="InterPro" id="IPR035906">
    <property type="entry name" value="MetI-like_sf"/>
</dbReference>